<name>A0ABW3QEW2_9BACT</name>
<sequence length="56" mass="6393">MSNVDKKVLKQEPLTDEQIERLENYPKAERVNLSALIAKRRQQAEEKTGTLKSAPV</sequence>
<evidence type="ECO:0000313" key="2">
    <source>
        <dbReference type="Proteomes" id="UP001597116"/>
    </source>
</evidence>
<proteinExistence type="predicted"/>
<accession>A0ABW3QEW2</accession>
<dbReference type="Proteomes" id="UP001597116">
    <property type="component" value="Unassembled WGS sequence"/>
</dbReference>
<evidence type="ECO:0000313" key="1">
    <source>
        <dbReference type="EMBL" id="MFD1145494.1"/>
    </source>
</evidence>
<gene>
    <name evidence="1" type="ORF">ACFQ4C_30490</name>
</gene>
<comment type="caution">
    <text evidence="1">The sequence shown here is derived from an EMBL/GenBank/DDBJ whole genome shotgun (WGS) entry which is preliminary data.</text>
</comment>
<reference evidence="2" key="1">
    <citation type="journal article" date="2019" name="Int. J. Syst. Evol. Microbiol.">
        <title>The Global Catalogue of Microorganisms (GCM) 10K type strain sequencing project: providing services to taxonomists for standard genome sequencing and annotation.</title>
        <authorList>
            <consortium name="The Broad Institute Genomics Platform"/>
            <consortium name="The Broad Institute Genome Sequencing Center for Infectious Disease"/>
            <person name="Wu L."/>
            <person name="Ma J."/>
        </authorList>
    </citation>
    <scope>NUCLEOTIDE SEQUENCE [LARGE SCALE GENOMIC DNA]</scope>
    <source>
        <strain evidence="2">CCUG 55608</strain>
    </source>
</reference>
<organism evidence="1 2">
    <name type="scientific">Larkinella insperata</name>
    <dbReference type="NCBI Taxonomy" id="332158"/>
    <lineage>
        <taxon>Bacteria</taxon>
        <taxon>Pseudomonadati</taxon>
        <taxon>Bacteroidota</taxon>
        <taxon>Cytophagia</taxon>
        <taxon>Cytophagales</taxon>
        <taxon>Spirosomataceae</taxon>
        <taxon>Larkinella</taxon>
    </lineage>
</organism>
<keyword evidence="2" id="KW-1185">Reference proteome</keyword>
<protein>
    <submittedName>
        <fullName evidence="1">Uncharacterized protein</fullName>
    </submittedName>
</protein>
<dbReference type="EMBL" id="JBHTLP010000045">
    <property type="protein sequence ID" value="MFD1145494.1"/>
    <property type="molecule type" value="Genomic_DNA"/>
</dbReference>